<accession>A0AAE0P3P1</accession>
<proteinExistence type="predicted"/>
<dbReference type="AlphaFoldDB" id="A0AAE0P3P1"/>
<dbReference type="Proteomes" id="UP001285441">
    <property type="component" value="Unassembled WGS sequence"/>
</dbReference>
<comment type="caution">
    <text evidence="1">The sequence shown here is derived from an EMBL/GenBank/DDBJ whole genome shotgun (WGS) entry which is preliminary data.</text>
</comment>
<reference evidence="1" key="2">
    <citation type="submission" date="2023-06" db="EMBL/GenBank/DDBJ databases">
        <authorList>
            <consortium name="Lawrence Berkeley National Laboratory"/>
            <person name="Haridas S."/>
            <person name="Hensen N."/>
            <person name="Bonometti L."/>
            <person name="Westerberg I."/>
            <person name="Brannstrom I.O."/>
            <person name="Guillou S."/>
            <person name="Cros-Aarteil S."/>
            <person name="Calhoun S."/>
            <person name="Kuo A."/>
            <person name="Mondo S."/>
            <person name="Pangilinan J."/>
            <person name="Riley R."/>
            <person name="LaButti K."/>
            <person name="Andreopoulos B."/>
            <person name="Lipzen A."/>
            <person name="Chen C."/>
            <person name="Yanf M."/>
            <person name="Daum C."/>
            <person name="Ng V."/>
            <person name="Clum A."/>
            <person name="Steindorff A."/>
            <person name="Ohm R."/>
            <person name="Martin F."/>
            <person name="Silar P."/>
            <person name="Natvig D."/>
            <person name="Lalanne C."/>
            <person name="Gautier V."/>
            <person name="Ament-velasquez S.L."/>
            <person name="Kruys A."/>
            <person name="Hutchinson M.I."/>
            <person name="Powell A.J."/>
            <person name="Barry K."/>
            <person name="Miller A.N."/>
            <person name="Grigoriev I.V."/>
            <person name="Debuchy R."/>
            <person name="Gladieux P."/>
            <person name="Thoren M.H."/>
            <person name="Johannesson H."/>
        </authorList>
    </citation>
    <scope>NUCLEOTIDE SEQUENCE</scope>
    <source>
        <strain evidence="1">CBS 232.78</strain>
    </source>
</reference>
<dbReference type="EMBL" id="JAULSW010000001">
    <property type="protein sequence ID" value="KAK3392818.1"/>
    <property type="molecule type" value="Genomic_DNA"/>
</dbReference>
<gene>
    <name evidence="1" type="ORF">B0H63DRAFT_443119</name>
</gene>
<protein>
    <submittedName>
        <fullName evidence="1">Uncharacterized protein</fullName>
    </submittedName>
</protein>
<name>A0AAE0P3P1_9PEZI</name>
<evidence type="ECO:0000313" key="2">
    <source>
        <dbReference type="Proteomes" id="UP001285441"/>
    </source>
</evidence>
<sequence>MAHPSDSEYSTSDDESDIVPLDSNDADLPFSSYNSFTAGWEPSDFFDFRLSALHGTKGKEVRFIADLREQDVRRVSIVRDVAFSWQWVILFAYPNRSPIPSRAKSTLDGGTPAGIRSLCDFSNDCLDQFGHIEQQVTAGYDMNSNAVVPPSDIHLRSVERTHMHSSAFIQEDFLDFDPDEEQAKRSTGEHGMWVKQTWRMNALLLVPPNHIWPFFKASPEKNYLDLALSDPDLPAEHYFTSAARHAIDEVYSIHTNAFSYLTKANTVPFFRIQDCLTQVFRSCRRAEQRLQIARNLAPVKVNDCYSQVSEQQSLIHSDVFSKVAERFVVSREIWANLGRSGSFSVKPEDLSRMCFDLGQLGLDDLRDRWLQSIISHTQHLRDSQSPEDRGAAEVSQLWSYASIRVKKQPSSKAEDLRRQMNGEASRTIPKIREFYEYIESPTQREDRYQWTDQSAKPWTWVFTKASKTDPEHHEAWATRREEFKAELLRFDPSFLKELLGQKYDDLMNMFFLIRHAEEVQLDQQFSRDILEVQILLGRRRKGRVTVHTMMRDPSAGLADEYSSSSSSGGLSAE</sequence>
<organism evidence="1 2">
    <name type="scientific">Podospora didyma</name>
    <dbReference type="NCBI Taxonomy" id="330526"/>
    <lineage>
        <taxon>Eukaryota</taxon>
        <taxon>Fungi</taxon>
        <taxon>Dikarya</taxon>
        <taxon>Ascomycota</taxon>
        <taxon>Pezizomycotina</taxon>
        <taxon>Sordariomycetes</taxon>
        <taxon>Sordariomycetidae</taxon>
        <taxon>Sordariales</taxon>
        <taxon>Podosporaceae</taxon>
        <taxon>Podospora</taxon>
    </lineage>
</organism>
<evidence type="ECO:0000313" key="1">
    <source>
        <dbReference type="EMBL" id="KAK3392818.1"/>
    </source>
</evidence>
<keyword evidence="2" id="KW-1185">Reference proteome</keyword>
<reference evidence="1" key="1">
    <citation type="journal article" date="2023" name="Mol. Phylogenet. Evol.">
        <title>Genome-scale phylogeny and comparative genomics of the fungal order Sordariales.</title>
        <authorList>
            <person name="Hensen N."/>
            <person name="Bonometti L."/>
            <person name="Westerberg I."/>
            <person name="Brannstrom I.O."/>
            <person name="Guillou S."/>
            <person name="Cros-Aarteil S."/>
            <person name="Calhoun S."/>
            <person name="Haridas S."/>
            <person name="Kuo A."/>
            <person name="Mondo S."/>
            <person name="Pangilinan J."/>
            <person name="Riley R."/>
            <person name="LaButti K."/>
            <person name="Andreopoulos B."/>
            <person name="Lipzen A."/>
            <person name="Chen C."/>
            <person name="Yan M."/>
            <person name="Daum C."/>
            <person name="Ng V."/>
            <person name="Clum A."/>
            <person name="Steindorff A."/>
            <person name="Ohm R.A."/>
            <person name="Martin F."/>
            <person name="Silar P."/>
            <person name="Natvig D.O."/>
            <person name="Lalanne C."/>
            <person name="Gautier V."/>
            <person name="Ament-Velasquez S.L."/>
            <person name="Kruys A."/>
            <person name="Hutchinson M.I."/>
            <person name="Powell A.J."/>
            <person name="Barry K."/>
            <person name="Miller A.N."/>
            <person name="Grigoriev I.V."/>
            <person name="Debuchy R."/>
            <person name="Gladieux P."/>
            <person name="Hiltunen Thoren M."/>
            <person name="Johannesson H."/>
        </authorList>
    </citation>
    <scope>NUCLEOTIDE SEQUENCE</scope>
    <source>
        <strain evidence="1">CBS 232.78</strain>
    </source>
</reference>